<evidence type="ECO:0000313" key="2">
    <source>
        <dbReference type="Proteomes" id="UP001293254"/>
    </source>
</evidence>
<dbReference type="EMBL" id="JACGWO010000001">
    <property type="protein sequence ID" value="KAK4437013.1"/>
    <property type="molecule type" value="Genomic_DNA"/>
</dbReference>
<comment type="caution">
    <text evidence="1">The sequence shown here is derived from an EMBL/GenBank/DDBJ whole genome shotgun (WGS) entry which is preliminary data.</text>
</comment>
<accession>A0AAE2CWG6</accession>
<dbReference type="Gene3D" id="3.10.490.10">
    <property type="entry name" value="Gamma-glutamyl cyclotransferase-like"/>
    <property type="match status" value="1"/>
</dbReference>
<evidence type="ECO:0000313" key="1">
    <source>
        <dbReference type="EMBL" id="KAK4437013.1"/>
    </source>
</evidence>
<name>A0AAE2CWG6_9LAMI</name>
<dbReference type="AlphaFoldDB" id="A0AAE2CWG6"/>
<proteinExistence type="predicted"/>
<organism evidence="1 2">
    <name type="scientific">Sesamum alatum</name>
    <dbReference type="NCBI Taxonomy" id="300844"/>
    <lineage>
        <taxon>Eukaryota</taxon>
        <taxon>Viridiplantae</taxon>
        <taxon>Streptophyta</taxon>
        <taxon>Embryophyta</taxon>
        <taxon>Tracheophyta</taxon>
        <taxon>Spermatophyta</taxon>
        <taxon>Magnoliopsida</taxon>
        <taxon>eudicotyledons</taxon>
        <taxon>Gunneridae</taxon>
        <taxon>Pentapetalae</taxon>
        <taxon>asterids</taxon>
        <taxon>lamiids</taxon>
        <taxon>Lamiales</taxon>
        <taxon>Pedaliaceae</taxon>
        <taxon>Sesamum</taxon>
    </lineage>
</organism>
<reference evidence="1" key="1">
    <citation type="submission" date="2020-06" db="EMBL/GenBank/DDBJ databases">
        <authorList>
            <person name="Li T."/>
            <person name="Hu X."/>
            <person name="Zhang T."/>
            <person name="Song X."/>
            <person name="Zhang H."/>
            <person name="Dai N."/>
            <person name="Sheng W."/>
            <person name="Hou X."/>
            <person name="Wei L."/>
        </authorList>
    </citation>
    <scope>NUCLEOTIDE SEQUENCE</scope>
    <source>
        <strain evidence="1">3651</strain>
        <tissue evidence="1">Leaf</tissue>
    </source>
</reference>
<sequence length="264" mass="30241">MKILRVKHLNDQSEEDEIIAAFRDLPFFHQSQEEEISLLQDRMIRLRTPPSSPHSAALHTVNLVWFAAYGPNMNYKAFLCYIGGGKAEYMKQAVEGCRDRAPPLANKWKTVPHHRLLFGINDKTGDKGGLAFLDFIKNKSKRAYVRIYLITFDQFNDILLQLNNRNLFSLTDVVSVKEKNHLTVGPLKGAYNNVMYFGTERDMPILTLTCSASARKMLKSKWAYPLNEPSKAYKQIMVKALVEGKQLPEKGPEEYVNKAYKEPL</sequence>
<protein>
    <submittedName>
        <fullName evidence="1">Histone deacetylase 5</fullName>
    </submittedName>
</protein>
<gene>
    <name evidence="1" type="ORF">Salat_0035200</name>
</gene>
<reference evidence="1" key="2">
    <citation type="journal article" date="2024" name="Plant">
        <title>Genomic evolution and insights into agronomic trait innovations of Sesamum species.</title>
        <authorList>
            <person name="Miao H."/>
            <person name="Wang L."/>
            <person name="Qu L."/>
            <person name="Liu H."/>
            <person name="Sun Y."/>
            <person name="Le M."/>
            <person name="Wang Q."/>
            <person name="Wei S."/>
            <person name="Zheng Y."/>
            <person name="Lin W."/>
            <person name="Duan Y."/>
            <person name="Cao H."/>
            <person name="Xiong S."/>
            <person name="Wang X."/>
            <person name="Wei L."/>
            <person name="Li C."/>
            <person name="Ma Q."/>
            <person name="Ju M."/>
            <person name="Zhao R."/>
            <person name="Li G."/>
            <person name="Mu C."/>
            <person name="Tian Q."/>
            <person name="Mei H."/>
            <person name="Zhang T."/>
            <person name="Gao T."/>
            <person name="Zhang H."/>
        </authorList>
    </citation>
    <scope>NUCLEOTIDE SEQUENCE</scope>
    <source>
        <strain evidence="1">3651</strain>
    </source>
</reference>
<keyword evidence="2" id="KW-1185">Reference proteome</keyword>
<dbReference type="Proteomes" id="UP001293254">
    <property type="component" value="Unassembled WGS sequence"/>
</dbReference>